<dbReference type="AlphaFoldDB" id="A0A9P8ZZG9"/>
<evidence type="ECO:0000313" key="1">
    <source>
        <dbReference type="EMBL" id="KAH6656177.1"/>
    </source>
</evidence>
<dbReference type="OrthoDB" id="4766189at2759"/>
<accession>A0A9P8ZZG9</accession>
<gene>
    <name evidence="1" type="ORF">F5X68DRAFT_145946</name>
</gene>
<feature type="non-terminal residue" evidence="1">
    <location>
        <position position="1"/>
    </location>
</feature>
<evidence type="ECO:0000313" key="2">
    <source>
        <dbReference type="Proteomes" id="UP000770015"/>
    </source>
</evidence>
<dbReference type="Proteomes" id="UP000770015">
    <property type="component" value="Unassembled WGS sequence"/>
</dbReference>
<name>A0A9P8ZZG9_9PEZI</name>
<organism evidence="1 2">
    <name type="scientific">Plectosphaerella plurivora</name>
    <dbReference type="NCBI Taxonomy" id="936078"/>
    <lineage>
        <taxon>Eukaryota</taxon>
        <taxon>Fungi</taxon>
        <taxon>Dikarya</taxon>
        <taxon>Ascomycota</taxon>
        <taxon>Pezizomycotina</taxon>
        <taxon>Sordariomycetes</taxon>
        <taxon>Hypocreomycetidae</taxon>
        <taxon>Glomerellales</taxon>
        <taxon>Plectosphaerellaceae</taxon>
        <taxon>Plectosphaerella</taxon>
    </lineage>
</organism>
<keyword evidence="2" id="KW-1185">Reference proteome</keyword>
<proteinExistence type="predicted"/>
<reference evidence="1" key="1">
    <citation type="journal article" date="2021" name="Nat. Commun.">
        <title>Genetic determinants of endophytism in the Arabidopsis root mycobiome.</title>
        <authorList>
            <person name="Mesny F."/>
            <person name="Miyauchi S."/>
            <person name="Thiergart T."/>
            <person name="Pickel B."/>
            <person name="Atanasova L."/>
            <person name="Karlsson M."/>
            <person name="Huettel B."/>
            <person name="Barry K.W."/>
            <person name="Haridas S."/>
            <person name="Chen C."/>
            <person name="Bauer D."/>
            <person name="Andreopoulos W."/>
            <person name="Pangilinan J."/>
            <person name="LaButti K."/>
            <person name="Riley R."/>
            <person name="Lipzen A."/>
            <person name="Clum A."/>
            <person name="Drula E."/>
            <person name="Henrissat B."/>
            <person name="Kohler A."/>
            <person name="Grigoriev I.V."/>
            <person name="Martin F.M."/>
            <person name="Hacquard S."/>
        </authorList>
    </citation>
    <scope>NUCLEOTIDE SEQUENCE</scope>
    <source>
        <strain evidence="1">MPI-SDFR-AT-0117</strain>
    </source>
</reference>
<comment type="caution">
    <text evidence="1">The sequence shown here is derived from an EMBL/GenBank/DDBJ whole genome shotgun (WGS) entry which is preliminary data.</text>
</comment>
<protein>
    <submittedName>
        <fullName evidence="1">Uncharacterized protein</fullName>
    </submittedName>
</protein>
<sequence length="87" mass="10322">VTKTVTSHLYEDSYDPTKDLRTWYKRLKDHYAIGQISLVHHIRAQYQEAVKPLIRPPNDYDVWINTWQQVVSKASRQRMAEAEDSSF</sequence>
<dbReference type="EMBL" id="JAGSXJ010000067">
    <property type="protein sequence ID" value="KAH6656177.1"/>
    <property type="molecule type" value="Genomic_DNA"/>
</dbReference>